<dbReference type="Pfam" id="PF06203">
    <property type="entry name" value="CCT"/>
    <property type="match status" value="1"/>
</dbReference>
<name>A0A2G5DAI5_AQUCA</name>
<dbReference type="OrthoDB" id="153872at2759"/>
<comment type="subcellular location">
    <subcellularLocation>
        <location evidence="1 3">Nucleus</location>
    </subcellularLocation>
</comment>
<dbReference type="PROSITE" id="PS51017">
    <property type="entry name" value="CCT"/>
    <property type="match status" value="1"/>
</dbReference>
<keyword evidence="6" id="KW-1185">Reference proteome</keyword>
<evidence type="ECO:0000313" key="5">
    <source>
        <dbReference type="EMBL" id="PIA40504.1"/>
    </source>
</evidence>
<evidence type="ECO:0000256" key="3">
    <source>
        <dbReference type="PROSITE-ProRule" id="PRU00357"/>
    </source>
</evidence>
<sequence length="208" mass="24173">MWSFDEQSFSFTNASEVKNGSDNILFPERLGVSTTMNVAEPMPELSFNSGLCAISGLNQNLYPEGYEARPCNHIPSDFHPISDAWAVQTQCNSILASVEEPSMKIRRYSEEERKDRIIRYLNKRNRRNFNKTIKYACRKTLADRRIRVRGRFARNNEIGQESKETRNRKHCQDEEAEYYDDDAEMKHNGEDWLQEAVASLMYLPIFAG</sequence>
<evidence type="ECO:0000259" key="4">
    <source>
        <dbReference type="PROSITE" id="PS51017"/>
    </source>
</evidence>
<dbReference type="InParanoid" id="A0A2G5DAI5"/>
<dbReference type="EMBL" id="KZ305042">
    <property type="protein sequence ID" value="PIA40504.1"/>
    <property type="molecule type" value="Genomic_DNA"/>
</dbReference>
<dbReference type="PANTHER" id="PTHR31319">
    <property type="entry name" value="ZINC FINGER PROTEIN CONSTANS-LIKE 4"/>
    <property type="match status" value="1"/>
</dbReference>
<dbReference type="GO" id="GO:0005634">
    <property type="term" value="C:nucleus"/>
    <property type="evidence" value="ECO:0007669"/>
    <property type="project" value="UniProtKB-SubCell"/>
</dbReference>
<dbReference type="InterPro" id="IPR045281">
    <property type="entry name" value="CONSTANS-like"/>
</dbReference>
<dbReference type="GO" id="GO:0009909">
    <property type="term" value="P:regulation of flower development"/>
    <property type="evidence" value="ECO:0007669"/>
    <property type="project" value="InterPro"/>
</dbReference>
<dbReference type="PANTHER" id="PTHR31319:SF110">
    <property type="entry name" value="CCT MOTIF FAMILY PROTEIN"/>
    <property type="match status" value="1"/>
</dbReference>
<accession>A0A2G5DAI5</accession>
<reference evidence="5 6" key="1">
    <citation type="submission" date="2017-09" db="EMBL/GenBank/DDBJ databases">
        <title>WGS assembly of Aquilegia coerulea Goldsmith.</title>
        <authorList>
            <person name="Hodges S."/>
            <person name="Kramer E."/>
            <person name="Nordborg M."/>
            <person name="Tomkins J."/>
            <person name="Borevitz J."/>
            <person name="Derieg N."/>
            <person name="Yan J."/>
            <person name="Mihaltcheva S."/>
            <person name="Hayes R.D."/>
            <person name="Rokhsar D."/>
        </authorList>
    </citation>
    <scope>NUCLEOTIDE SEQUENCE [LARGE SCALE GENOMIC DNA]</scope>
    <source>
        <strain evidence="6">cv. Goldsmith</strain>
    </source>
</reference>
<evidence type="ECO:0000256" key="1">
    <source>
        <dbReference type="ARBA" id="ARBA00004123"/>
    </source>
</evidence>
<feature type="domain" description="CCT" evidence="4">
    <location>
        <begin position="113"/>
        <end position="155"/>
    </location>
</feature>
<protein>
    <recommendedName>
        <fullName evidence="4">CCT domain-containing protein</fullName>
    </recommendedName>
</protein>
<dbReference type="AlphaFoldDB" id="A0A2G5DAI5"/>
<evidence type="ECO:0000256" key="2">
    <source>
        <dbReference type="ARBA" id="ARBA00023242"/>
    </source>
</evidence>
<dbReference type="GO" id="GO:0003700">
    <property type="term" value="F:DNA-binding transcription factor activity"/>
    <property type="evidence" value="ECO:0007669"/>
    <property type="project" value="TreeGrafter"/>
</dbReference>
<keyword evidence="2 3" id="KW-0539">Nucleus</keyword>
<gene>
    <name evidence="5" type="ORF">AQUCO_02500307v1</name>
</gene>
<dbReference type="STRING" id="218851.A0A2G5DAI5"/>
<dbReference type="InterPro" id="IPR010402">
    <property type="entry name" value="CCT_domain"/>
</dbReference>
<dbReference type="Proteomes" id="UP000230069">
    <property type="component" value="Unassembled WGS sequence"/>
</dbReference>
<proteinExistence type="predicted"/>
<organism evidence="5 6">
    <name type="scientific">Aquilegia coerulea</name>
    <name type="common">Rocky mountain columbine</name>
    <dbReference type="NCBI Taxonomy" id="218851"/>
    <lineage>
        <taxon>Eukaryota</taxon>
        <taxon>Viridiplantae</taxon>
        <taxon>Streptophyta</taxon>
        <taxon>Embryophyta</taxon>
        <taxon>Tracheophyta</taxon>
        <taxon>Spermatophyta</taxon>
        <taxon>Magnoliopsida</taxon>
        <taxon>Ranunculales</taxon>
        <taxon>Ranunculaceae</taxon>
        <taxon>Thalictroideae</taxon>
        <taxon>Aquilegia</taxon>
    </lineage>
</organism>
<evidence type="ECO:0000313" key="6">
    <source>
        <dbReference type="Proteomes" id="UP000230069"/>
    </source>
</evidence>